<evidence type="ECO:0000256" key="11">
    <source>
        <dbReference type="SAM" id="Phobius"/>
    </source>
</evidence>
<organism evidence="14 15">
    <name type="scientific">Trichosporon asahii var. asahii (strain CBS 8904)</name>
    <name type="common">Yeast</name>
    <dbReference type="NCBI Taxonomy" id="1220162"/>
    <lineage>
        <taxon>Eukaryota</taxon>
        <taxon>Fungi</taxon>
        <taxon>Dikarya</taxon>
        <taxon>Basidiomycota</taxon>
        <taxon>Agaricomycotina</taxon>
        <taxon>Tremellomycetes</taxon>
        <taxon>Trichosporonales</taxon>
        <taxon>Trichosporonaceae</taxon>
        <taxon>Trichosporon</taxon>
    </lineage>
</organism>
<dbReference type="PROSITE" id="PS50893">
    <property type="entry name" value="ABC_TRANSPORTER_2"/>
    <property type="match status" value="2"/>
</dbReference>
<proteinExistence type="predicted"/>
<feature type="transmembrane region" description="Helical" evidence="11">
    <location>
        <begin position="261"/>
        <end position="279"/>
    </location>
</feature>
<feature type="domain" description="ABC transporter" evidence="12">
    <location>
        <begin position="1371"/>
        <end position="1615"/>
    </location>
</feature>
<accession>K1VFG6</accession>
<keyword evidence="15" id="KW-1185">Reference proteome</keyword>
<reference evidence="14 15" key="1">
    <citation type="journal article" date="2012" name="Eukaryot. Cell">
        <title>Genome sequence of the Trichosporon asahii environmental strain CBS 8904.</title>
        <authorList>
            <person name="Yang R.Y."/>
            <person name="Li H.T."/>
            <person name="Zhu H."/>
            <person name="Zhou G.P."/>
            <person name="Wang M."/>
            <person name="Wang L."/>
        </authorList>
    </citation>
    <scope>NUCLEOTIDE SEQUENCE [LARGE SCALE GENOMIC DNA]</scope>
    <source>
        <strain evidence="14 15">CBS 8904</strain>
    </source>
</reference>
<dbReference type="GO" id="GO:0140359">
    <property type="term" value="F:ABC-type transporter activity"/>
    <property type="evidence" value="ECO:0007669"/>
    <property type="project" value="InterPro"/>
</dbReference>
<evidence type="ECO:0000259" key="12">
    <source>
        <dbReference type="PROSITE" id="PS50893"/>
    </source>
</evidence>
<evidence type="ECO:0000313" key="15">
    <source>
        <dbReference type="Proteomes" id="UP000006757"/>
    </source>
</evidence>
<evidence type="ECO:0000256" key="1">
    <source>
        <dbReference type="ARBA" id="ARBA00004141"/>
    </source>
</evidence>
<feature type="domain" description="ABC transmembrane type-1" evidence="13">
    <location>
        <begin position="1059"/>
        <end position="1334"/>
    </location>
</feature>
<dbReference type="InParanoid" id="K1VFG6"/>
<dbReference type="InterPro" id="IPR050173">
    <property type="entry name" value="ABC_transporter_C-like"/>
</dbReference>
<feature type="compositionally biased region" description="Basic and acidic residues" evidence="10">
    <location>
        <begin position="506"/>
        <end position="515"/>
    </location>
</feature>
<feature type="transmembrane region" description="Helical" evidence="11">
    <location>
        <begin position="1309"/>
        <end position="1327"/>
    </location>
</feature>
<dbReference type="OMA" id="HELWKGP"/>
<feature type="transmembrane region" description="Helical" evidence="11">
    <location>
        <begin position="1040"/>
        <end position="1073"/>
    </location>
</feature>
<dbReference type="SMART" id="SM00382">
    <property type="entry name" value="AAA"/>
    <property type="match status" value="2"/>
</dbReference>
<keyword evidence="7 11" id="KW-1133">Transmembrane helix</keyword>
<evidence type="ECO:0000256" key="6">
    <source>
        <dbReference type="ARBA" id="ARBA00022840"/>
    </source>
</evidence>
<dbReference type="Pfam" id="PF00664">
    <property type="entry name" value="ABC_membrane"/>
    <property type="match status" value="2"/>
</dbReference>
<feature type="transmembrane region" description="Helical" evidence="11">
    <location>
        <begin position="547"/>
        <end position="566"/>
    </location>
</feature>
<dbReference type="PROSITE" id="PS50929">
    <property type="entry name" value="ABC_TM1F"/>
    <property type="match status" value="2"/>
</dbReference>
<dbReference type="HOGENOM" id="CLU_000604_27_6_1"/>
<evidence type="ECO:0000256" key="9">
    <source>
        <dbReference type="SAM" id="Coils"/>
    </source>
</evidence>
<feature type="transmembrane region" description="Helical" evidence="11">
    <location>
        <begin position="380"/>
        <end position="400"/>
    </location>
</feature>
<dbReference type="GO" id="GO:0016020">
    <property type="term" value="C:membrane"/>
    <property type="evidence" value="ECO:0007669"/>
    <property type="project" value="UniProtKB-SubCell"/>
</dbReference>
<name>K1VFG6_TRIAC</name>
<dbReference type="CDD" id="cd03250">
    <property type="entry name" value="ABCC_MRP_domain1"/>
    <property type="match status" value="1"/>
</dbReference>
<dbReference type="InterPro" id="IPR003439">
    <property type="entry name" value="ABC_transporter-like_ATP-bd"/>
</dbReference>
<dbReference type="Gene3D" id="3.40.50.300">
    <property type="entry name" value="P-loop containing nucleotide triphosphate hydrolases"/>
    <property type="match status" value="2"/>
</dbReference>
<evidence type="ECO:0000256" key="5">
    <source>
        <dbReference type="ARBA" id="ARBA00022741"/>
    </source>
</evidence>
<feature type="transmembrane region" description="Helical" evidence="11">
    <location>
        <begin position="658"/>
        <end position="678"/>
    </location>
</feature>
<feature type="transmembrane region" description="Helical" evidence="11">
    <location>
        <begin position="1170"/>
        <end position="1191"/>
    </location>
</feature>
<evidence type="ECO:0008006" key="16">
    <source>
        <dbReference type="Google" id="ProtNLM"/>
    </source>
</evidence>
<keyword evidence="5" id="KW-0547">Nucleotide-binding</keyword>
<dbReference type="InterPro" id="IPR003593">
    <property type="entry name" value="AAA+_ATPase"/>
</dbReference>
<dbReference type="FunFam" id="1.20.1560.10:FF:000013">
    <property type="entry name" value="ABC transporter C family member 2"/>
    <property type="match status" value="1"/>
</dbReference>
<dbReference type="SUPFAM" id="SSF52540">
    <property type="entry name" value="P-loop containing nucleoside triphosphate hydrolases"/>
    <property type="match status" value="2"/>
</dbReference>
<keyword evidence="8 11" id="KW-0472">Membrane</keyword>
<comment type="caution">
    <text evidence="14">The sequence shown here is derived from an EMBL/GenBank/DDBJ whole genome shotgun (WGS) entry which is preliminary data.</text>
</comment>
<sequence length="1619" mass="180266">MPLEALGLAASQHAQSVFNIGYAFAKHKKEKPHPTPLIFPHTLYILPCLVLLSLLWFGLKWAAPRVYAKVRSCATRRQPIFLGDDDEIEPDVEVVENVEPPPCMPSQGLWADLRSHWSNLRSNGTIIVFLDLFRTFLVAALLALSIYAAILADGPPPDDEDTSSAPGGAFEALKKKKKKKNKSTVDDYSSLEWGEMGCCVFYLYVLLLSFMVLALSRTKLRRNLTNHIDILLAIAFGIYAYRDIWPELTYYLSPSDLNNWVTWTRIGMLFLAGIVTPLVRPRTYVPADPLAPTPPELIHPEQTASPFNFVFYNFMTELIRKAWKTTALPYDDLHPLADYDRASHLYGKHMHKLDPMRRKEKGWKNVHLFWNLLRTFRTEFFWAGVMCALTAVWEITPTVALNRLLNYIQAEGKGAKIKPWVWIALLFLGPTLNSMCIQYYVFIMTRCLVRAEALLTQLLFDHALRLRMKDTVEDEKQPDADVPEIQVEEVEEQNGHFNGEANGETNGKDNKKEAEPAPVKAPQQGIIGRINVLMSQDIESLVEGRDILLFLVYTPTSLILCMYILYQMLSWSALFGVIALLVTLPLPGWITKLSAGVQTAKMESTDARVDTVTEAIGALRIIKMFGWEDRIKARISAKREEELVLTWKRRLLNLINNVVNLILPVVTMTVSLASYTLIQKRPLDAATVFTSMGIFEMLKDLFGMTFWMVNQYITSGVSLNRINKFLNETDMIDAFSPGAQLDFQQTPEQLAAIDDGLIRLKDAVFAWGKDSENKNVMNFRLNIPDVTFPKGEVSLISGPTGSGKSSLLKALIGELHFEGKPGSFFHLPRQGGVSYAAQESWCLSSSIRDNILFGSPYDEARYRKVIHDCALEPDLKMFDDGDQTEIGEKGVTLSGGQKARITLARAIYARTATVLLDDIFSALDTLTSRFIIDNLFKGDLIEGRTVILITHHTHLAAPIASYIVTLNENGVVTHAGPVDSTCVSASSSATDISEQKKEVEEAKDAAATEANDKIGNTEETKNKLIQDEEKSEGRISRKALFRFFGSFGGATFWILFWGLLFASQVLAALQPYWLGLWARAYQTSSSPTTVDPVFWLGWYMIWVVLGTLSVALATVLYYQGSMRASRIVHARLVDKIFGSYLRFLDTTPVGRIISRFTKDMKQIDGNFTETAIGVFTMTMGMLIKFVSVVVLVPLFSIPAIVIGLIGAFIGELYIHGQLSVKREMSNAKSPLFSHLSASINGIVSIRAYGAQEQIKRETQAKADKYTRAATAFYNLNRWVTIRIDMLGGVFSALLASFLIYLSPLDPSDAGFALQQAISFSIMILWWVRMINEMEVQGNSVERIEDYMVIDQEPPSIPERKPPAAWPTSGEVVLENLCAKYSEDGPTVLDHINVRIASGEKIGIVGRTGSGKSTMALALLRMIPTSGEVYIDGIRTDKINLHDLRSNVTIIPQDPILLSGSLRFNLDPFGEYADSVLIDAMDQSGLGQTASYAEAADPGTATPQRITLDTLIAAGGSNLSQGQRQLVALARALVRQSKVLILDEATSSIDISLDNEVQKAIRNLPPSTTVLTIAHRLGTVMDYDKILVLGHGKVLEFDTPANLKANPDSYFAKLVEAMEH</sequence>
<evidence type="ECO:0000256" key="4">
    <source>
        <dbReference type="ARBA" id="ARBA00022737"/>
    </source>
</evidence>
<evidence type="ECO:0000313" key="14">
    <source>
        <dbReference type="EMBL" id="EKC99555.1"/>
    </source>
</evidence>
<dbReference type="FunFam" id="3.40.50.300:FF:000838">
    <property type="entry name" value="ABC multidrug transporter (Eurofung)"/>
    <property type="match status" value="1"/>
</dbReference>
<feature type="coiled-coil region" evidence="9">
    <location>
        <begin position="989"/>
        <end position="1027"/>
    </location>
</feature>
<dbReference type="InterPro" id="IPR017871">
    <property type="entry name" value="ABC_transporter-like_CS"/>
</dbReference>
<keyword evidence="2" id="KW-0813">Transport</keyword>
<dbReference type="CDD" id="cd18604">
    <property type="entry name" value="ABC_6TM_VMR1_D2_like"/>
    <property type="match status" value="1"/>
</dbReference>
<evidence type="ECO:0000256" key="8">
    <source>
        <dbReference type="ARBA" id="ARBA00023136"/>
    </source>
</evidence>
<evidence type="ECO:0000259" key="13">
    <source>
        <dbReference type="PROSITE" id="PS50929"/>
    </source>
</evidence>
<feature type="transmembrane region" description="Helical" evidence="11">
    <location>
        <begin position="1285"/>
        <end position="1303"/>
    </location>
</feature>
<dbReference type="InterPro" id="IPR011527">
    <property type="entry name" value="ABC1_TM_dom"/>
</dbReference>
<dbReference type="GO" id="GO:0016887">
    <property type="term" value="F:ATP hydrolysis activity"/>
    <property type="evidence" value="ECO:0007669"/>
    <property type="project" value="InterPro"/>
</dbReference>
<dbReference type="eggNOG" id="KOG0054">
    <property type="taxonomic scope" value="Eukaryota"/>
</dbReference>
<dbReference type="EMBL" id="AMBO01000369">
    <property type="protein sequence ID" value="EKC99555.1"/>
    <property type="molecule type" value="Genomic_DNA"/>
</dbReference>
<feature type="transmembrane region" description="Helical" evidence="11">
    <location>
        <begin position="126"/>
        <end position="150"/>
    </location>
</feature>
<feature type="transmembrane region" description="Helical" evidence="11">
    <location>
        <begin position="224"/>
        <end position="241"/>
    </location>
</feature>
<evidence type="ECO:0000256" key="3">
    <source>
        <dbReference type="ARBA" id="ARBA00022692"/>
    </source>
</evidence>
<evidence type="ECO:0000256" key="7">
    <source>
        <dbReference type="ARBA" id="ARBA00022989"/>
    </source>
</evidence>
<protein>
    <recommendedName>
        <fullName evidence="16">ATP-binding cassette transporter</fullName>
    </recommendedName>
</protein>
<feature type="transmembrane region" description="Helical" evidence="11">
    <location>
        <begin position="193"/>
        <end position="215"/>
    </location>
</feature>
<feature type="transmembrane region" description="Helical" evidence="11">
    <location>
        <begin position="38"/>
        <end position="59"/>
    </location>
</feature>
<dbReference type="Pfam" id="PF00005">
    <property type="entry name" value="ABC_tran"/>
    <property type="match status" value="2"/>
</dbReference>
<dbReference type="GO" id="GO:0005524">
    <property type="term" value="F:ATP binding"/>
    <property type="evidence" value="ECO:0007669"/>
    <property type="project" value="UniProtKB-KW"/>
</dbReference>
<feature type="transmembrane region" description="Helical" evidence="11">
    <location>
        <begin position="420"/>
        <end position="442"/>
    </location>
</feature>
<dbReference type="SUPFAM" id="SSF90123">
    <property type="entry name" value="ABC transporter transmembrane region"/>
    <property type="match status" value="2"/>
</dbReference>
<keyword evidence="3 11" id="KW-0812">Transmembrane</keyword>
<dbReference type="InterPro" id="IPR036640">
    <property type="entry name" value="ABC1_TM_sf"/>
</dbReference>
<feature type="region of interest" description="Disordered" evidence="10">
    <location>
        <begin position="493"/>
        <end position="520"/>
    </location>
</feature>
<dbReference type="PANTHER" id="PTHR24223">
    <property type="entry name" value="ATP-BINDING CASSETTE SUB-FAMILY C"/>
    <property type="match status" value="1"/>
</dbReference>
<dbReference type="Gene3D" id="1.20.1560.10">
    <property type="entry name" value="ABC transporter type 1, transmembrane domain"/>
    <property type="match status" value="2"/>
</dbReference>
<keyword evidence="4" id="KW-0677">Repeat</keyword>
<feature type="transmembrane region" description="Helical" evidence="11">
    <location>
        <begin position="1093"/>
        <end position="1118"/>
    </location>
</feature>
<evidence type="ECO:0000256" key="2">
    <source>
        <dbReference type="ARBA" id="ARBA00022448"/>
    </source>
</evidence>
<dbReference type="CDD" id="cd03244">
    <property type="entry name" value="ABCC_MRP_domain2"/>
    <property type="match status" value="1"/>
</dbReference>
<dbReference type="CDD" id="cd18596">
    <property type="entry name" value="ABC_6TM_VMR1_D1_like"/>
    <property type="match status" value="1"/>
</dbReference>
<feature type="domain" description="ABC transporter" evidence="12">
    <location>
        <begin position="758"/>
        <end position="993"/>
    </location>
</feature>
<dbReference type="InterPro" id="IPR027417">
    <property type="entry name" value="P-loop_NTPase"/>
</dbReference>
<feature type="transmembrane region" description="Helical" evidence="11">
    <location>
        <begin position="1197"/>
        <end position="1214"/>
    </location>
</feature>
<feature type="transmembrane region" description="Helical" evidence="11">
    <location>
        <begin position="572"/>
        <end position="591"/>
    </location>
</feature>
<keyword evidence="6" id="KW-0067">ATP-binding</keyword>
<evidence type="ECO:0000256" key="10">
    <source>
        <dbReference type="SAM" id="MobiDB-lite"/>
    </source>
</evidence>
<dbReference type="Proteomes" id="UP000006757">
    <property type="component" value="Unassembled WGS sequence"/>
</dbReference>
<dbReference type="OrthoDB" id="6500128at2759"/>
<dbReference type="STRING" id="1220162.K1VFG6"/>
<dbReference type="PROSITE" id="PS00211">
    <property type="entry name" value="ABC_TRANSPORTER_1"/>
    <property type="match status" value="2"/>
</dbReference>
<feature type="domain" description="ABC transmembrane type-1" evidence="13">
    <location>
        <begin position="381"/>
        <end position="714"/>
    </location>
</feature>
<dbReference type="PANTHER" id="PTHR24223:SF356">
    <property type="entry name" value="ATP-BINDING CASSETTE TRANSPORTER ABC4"/>
    <property type="match status" value="1"/>
</dbReference>
<keyword evidence="9" id="KW-0175">Coiled coil</keyword>
<gene>
    <name evidence="14" type="ORF">A1Q2_06171</name>
</gene>
<dbReference type="FunCoup" id="K1VFG6">
    <property type="interactions" value="28"/>
</dbReference>
<comment type="subcellular location">
    <subcellularLocation>
        <location evidence="1">Membrane</location>
        <topology evidence="1">Multi-pass membrane protein</topology>
    </subcellularLocation>
</comment>